<keyword evidence="2" id="KW-0862">Zinc</keyword>
<dbReference type="PANTHER" id="PTHR47660">
    <property type="entry name" value="TRANSCRIPTION FACTOR WITH C2H2 AND ZN(2)-CYS(6) DNA BINDING DOMAIN (EUROFUNG)-RELATED-RELATED"/>
    <property type="match status" value="1"/>
</dbReference>
<dbReference type="PANTHER" id="PTHR47660:SF3">
    <property type="entry name" value="FINGER DOMAIN PROTEIN, PUTATIVE (AFU_ORTHOLOGUE AFUA_4G03310)-RELATED"/>
    <property type="match status" value="1"/>
</dbReference>
<evidence type="ECO:0000313" key="6">
    <source>
        <dbReference type="EMBL" id="KAJ6026975.1"/>
    </source>
</evidence>
<sequence length="254" mass="28799">MLRHNSLPPFIHPYLVSAELAMEPLDNCINLVHMVSGEMKGGRKLFWRNVRMECERLCAEHLELTKWELLAAMQALSIYIIIRLDEGETEYNGLDSLLFATVILIAQRLMDSGIACNYSLDVTWQDWLFEESRRRLSVVYRVVNMLFYFEPAAMCNLPADLILAPLPGNKQLWEASNELLWKLESENQGGVRTKFGLASSGELVRLGEECSEGVLLHTSITAKNQERTTANWEEWCEGMDGLGGLVMLVASMVI</sequence>
<accession>A0AAD6I123</accession>
<evidence type="ECO:0000256" key="1">
    <source>
        <dbReference type="ARBA" id="ARBA00022723"/>
    </source>
</evidence>
<dbReference type="AlphaFoldDB" id="A0AAD6I123"/>
<dbReference type="GO" id="GO:0046872">
    <property type="term" value="F:metal ion binding"/>
    <property type="evidence" value="ECO:0007669"/>
    <property type="project" value="UniProtKB-KW"/>
</dbReference>
<organism evidence="6 7">
    <name type="scientific">Penicillium canescens</name>
    <dbReference type="NCBI Taxonomy" id="5083"/>
    <lineage>
        <taxon>Eukaryota</taxon>
        <taxon>Fungi</taxon>
        <taxon>Dikarya</taxon>
        <taxon>Ascomycota</taxon>
        <taxon>Pezizomycotina</taxon>
        <taxon>Eurotiomycetes</taxon>
        <taxon>Eurotiomycetidae</taxon>
        <taxon>Eurotiales</taxon>
        <taxon>Aspergillaceae</taxon>
        <taxon>Penicillium</taxon>
    </lineage>
</organism>
<evidence type="ECO:0000313" key="7">
    <source>
        <dbReference type="Proteomes" id="UP001219568"/>
    </source>
</evidence>
<comment type="caution">
    <text evidence="6">The sequence shown here is derived from an EMBL/GenBank/DDBJ whole genome shotgun (WGS) entry which is preliminary data.</text>
</comment>
<evidence type="ECO:0000256" key="5">
    <source>
        <dbReference type="ARBA" id="ARBA00023242"/>
    </source>
</evidence>
<dbReference type="EMBL" id="JAQJZL010000015">
    <property type="protein sequence ID" value="KAJ6026975.1"/>
    <property type="molecule type" value="Genomic_DNA"/>
</dbReference>
<protein>
    <recommendedName>
        <fullName evidence="8">Transcription factor domain-containing protein</fullName>
    </recommendedName>
</protein>
<keyword evidence="3" id="KW-0805">Transcription regulation</keyword>
<evidence type="ECO:0000256" key="3">
    <source>
        <dbReference type="ARBA" id="ARBA00023015"/>
    </source>
</evidence>
<evidence type="ECO:0000256" key="4">
    <source>
        <dbReference type="ARBA" id="ARBA00023163"/>
    </source>
</evidence>
<proteinExistence type="predicted"/>
<gene>
    <name evidence="6" type="ORF">N7460_011792</name>
</gene>
<reference evidence="6" key="1">
    <citation type="journal article" date="2023" name="IMA Fungus">
        <title>Comparative genomic study of the Penicillium genus elucidates a diverse pangenome and 15 lateral gene transfer events.</title>
        <authorList>
            <person name="Petersen C."/>
            <person name="Sorensen T."/>
            <person name="Nielsen M.R."/>
            <person name="Sondergaard T.E."/>
            <person name="Sorensen J.L."/>
            <person name="Fitzpatrick D.A."/>
            <person name="Frisvad J.C."/>
            <person name="Nielsen K.L."/>
        </authorList>
    </citation>
    <scope>NUCLEOTIDE SEQUENCE</scope>
    <source>
        <strain evidence="6">IBT 15450</strain>
    </source>
</reference>
<evidence type="ECO:0000256" key="2">
    <source>
        <dbReference type="ARBA" id="ARBA00022833"/>
    </source>
</evidence>
<keyword evidence="5" id="KW-0539">Nucleus</keyword>
<evidence type="ECO:0008006" key="8">
    <source>
        <dbReference type="Google" id="ProtNLM"/>
    </source>
</evidence>
<keyword evidence="4" id="KW-0804">Transcription</keyword>
<name>A0AAD6I123_PENCN</name>
<dbReference type="Proteomes" id="UP001219568">
    <property type="component" value="Unassembled WGS sequence"/>
</dbReference>
<reference evidence="6" key="2">
    <citation type="submission" date="2023-01" db="EMBL/GenBank/DDBJ databases">
        <authorList>
            <person name="Petersen C."/>
        </authorList>
    </citation>
    <scope>NUCLEOTIDE SEQUENCE</scope>
    <source>
        <strain evidence="6">IBT 15450</strain>
    </source>
</reference>
<keyword evidence="7" id="KW-1185">Reference proteome</keyword>
<keyword evidence="1" id="KW-0479">Metal-binding</keyword>